<proteinExistence type="predicted"/>
<keyword evidence="6" id="KW-0472">Membrane</keyword>
<accession>A0ABU1F5C7</accession>
<dbReference type="PANTHER" id="PTHR43255">
    <property type="entry name" value="IRON-SULFUR-BINDING OXIDOREDUCTASE FADF-RELATED-RELATED"/>
    <property type="match status" value="1"/>
</dbReference>
<name>A0ABU1F5C7_9RHOB</name>
<keyword evidence="6" id="KW-1133">Transmembrane helix</keyword>
<gene>
    <name evidence="8" type="ORF">RGD00_03415</name>
</gene>
<evidence type="ECO:0000313" key="8">
    <source>
        <dbReference type="EMBL" id="MDR5651639.1"/>
    </source>
</evidence>
<keyword evidence="5" id="KW-0411">Iron-sulfur</keyword>
<evidence type="ECO:0000256" key="1">
    <source>
        <dbReference type="ARBA" id="ARBA00022485"/>
    </source>
</evidence>
<dbReference type="Gene3D" id="1.10.1060.10">
    <property type="entry name" value="Alpha-helical ferredoxin"/>
    <property type="match status" value="1"/>
</dbReference>
<evidence type="ECO:0000256" key="2">
    <source>
        <dbReference type="ARBA" id="ARBA00022723"/>
    </source>
</evidence>
<feature type="transmembrane region" description="Helical" evidence="6">
    <location>
        <begin position="6"/>
        <end position="23"/>
    </location>
</feature>
<comment type="caution">
    <text evidence="8">The sequence shown here is derived from an EMBL/GenBank/DDBJ whole genome shotgun (WGS) entry which is preliminary data.</text>
</comment>
<keyword evidence="6" id="KW-0812">Transmembrane</keyword>
<dbReference type="EMBL" id="JAVKPH010000002">
    <property type="protein sequence ID" value="MDR5651639.1"/>
    <property type="molecule type" value="Genomic_DNA"/>
</dbReference>
<organism evidence="8 9">
    <name type="scientific">Ruixingdingia sedimenti</name>
    <dbReference type="NCBI Taxonomy" id="3073604"/>
    <lineage>
        <taxon>Bacteria</taxon>
        <taxon>Pseudomonadati</taxon>
        <taxon>Pseudomonadota</taxon>
        <taxon>Alphaproteobacteria</taxon>
        <taxon>Rhodobacterales</taxon>
        <taxon>Paracoccaceae</taxon>
        <taxon>Ruixingdingia</taxon>
    </lineage>
</organism>
<dbReference type="InterPro" id="IPR017896">
    <property type="entry name" value="4Fe4S_Fe-S-bd"/>
</dbReference>
<feature type="transmembrane region" description="Helical" evidence="6">
    <location>
        <begin position="145"/>
        <end position="167"/>
    </location>
</feature>
<dbReference type="SUPFAM" id="SSF103501">
    <property type="entry name" value="Respiratory nitrate reductase 1 gamma chain"/>
    <property type="match status" value="1"/>
</dbReference>
<dbReference type="Pfam" id="PF02754">
    <property type="entry name" value="CCG"/>
    <property type="match status" value="2"/>
</dbReference>
<dbReference type="InterPro" id="IPR004017">
    <property type="entry name" value="Cys_rich_dom"/>
</dbReference>
<feature type="domain" description="4Fe-4S ferredoxin-type" evidence="7">
    <location>
        <begin position="261"/>
        <end position="290"/>
    </location>
</feature>
<evidence type="ECO:0000256" key="3">
    <source>
        <dbReference type="ARBA" id="ARBA00023002"/>
    </source>
</evidence>
<keyword evidence="2" id="KW-0479">Metal-binding</keyword>
<evidence type="ECO:0000259" key="7">
    <source>
        <dbReference type="PROSITE" id="PS51379"/>
    </source>
</evidence>
<keyword evidence="4" id="KW-0408">Iron</keyword>
<dbReference type="SUPFAM" id="SSF46548">
    <property type="entry name" value="alpha-helical ferredoxin"/>
    <property type="match status" value="1"/>
</dbReference>
<dbReference type="InterPro" id="IPR009051">
    <property type="entry name" value="Helical_ferredxn"/>
</dbReference>
<evidence type="ECO:0000313" key="9">
    <source>
        <dbReference type="Proteomes" id="UP001247754"/>
    </source>
</evidence>
<dbReference type="InterPro" id="IPR017900">
    <property type="entry name" value="4Fe4S_Fe_S_CS"/>
</dbReference>
<dbReference type="RefSeq" id="WP_310455883.1">
    <property type="nucleotide sequence ID" value="NZ_JAVKPH010000002.1"/>
</dbReference>
<reference evidence="8 9" key="1">
    <citation type="submission" date="2023-09" db="EMBL/GenBank/DDBJ databases">
        <title>Xinfangfangia sedmenti sp. nov., isolated the sedment.</title>
        <authorList>
            <person name="Xu L."/>
        </authorList>
    </citation>
    <scope>NUCLEOTIDE SEQUENCE [LARGE SCALE GENOMIC DNA]</scope>
    <source>
        <strain evidence="8 9">LG-4</strain>
    </source>
</reference>
<feature type="transmembrane region" description="Helical" evidence="6">
    <location>
        <begin position="65"/>
        <end position="84"/>
    </location>
</feature>
<keyword evidence="3" id="KW-0560">Oxidoreductase</keyword>
<dbReference type="InterPro" id="IPR051460">
    <property type="entry name" value="HdrC_iron-sulfur_subunit"/>
</dbReference>
<evidence type="ECO:0000256" key="4">
    <source>
        <dbReference type="ARBA" id="ARBA00023004"/>
    </source>
</evidence>
<feature type="domain" description="4Fe-4S ferredoxin-type" evidence="7">
    <location>
        <begin position="318"/>
        <end position="348"/>
    </location>
</feature>
<evidence type="ECO:0000256" key="5">
    <source>
        <dbReference type="ARBA" id="ARBA00023014"/>
    </source>
</evidence>
<dbReference type="Proteomes" id="UP001247754">
    <property type="component" value="Unassembled WGS sequence"/>
</dbReference>
<dbReference type="Gene3D" id="1.20.950.20">
    <property type="entry name" value="Transmembrane di-heme cytochromes, Chain C"/>
    <property type="match status" value="1"/>
</dbReference>
<dbReference type="PROSITE" id="PS00198">
    <property type="entry name" value="4FE4S_FER_1"/>
    <property type="match status" value="2"/>
</dbReference>
<protein>
    <submittedName>
        <fullName evidence="8">(Fe-S)-binding protein</fullName>
    </submittedName>
</protein>
<dbReference type="Pfam" id="PF13183">
    <property type="entry name" value="Fer4_8"/>
    <property type="match status" value="1"/>
</dbReference>
<dbReference type="PANTHER" id="PTHR43255:SF1">
    <property type="entry name" value="IRON-SULFUR-BINDING OXIDOREDUCTASE FADF-RELATED"/>
    <property type="match status" value="1"/>
</dbReference>
<evidence type="ECO:0000256" key="6">
    <source>
        <dbReference type="SAM" id="Phobius"/>
    </source>
</evidence>
<dbReference type="InterPro" id="IPR036197">
    <property type="entry name" value="NarG-like_sf"/>
</dbReference>
<dbReference type="PROSITE" id="PS51379">
    <property type="entry name" value="4FE4S_FER_2"/>
    <property type="match status" value="2"/>
</dbReference>
<feature type="transmembrane region" description="Helical" evidence="6">
    <location>
        <begin position="104"/>
        <end position="125"/>
    </location>
</feature>
<keyword evidence="1" id="KW-0004">4Fe-4S</keyword>
<keyword evidence="9" id="KW-1185">Reference proteome</keyword>
<sequence length="650" mass="71249">MTTQLALLLLVAAAGAAFVWRGWRVLAPVLRAPPVARTDHPAARAAFVVQDVGLHRRLLNKRWSGVLHALIFSGFLVLFTAIVQSFGSGLIPGFTLAPIGGNSWIALLQDIFAVLITIGIAMAAWQRLFWRPKRFAGSNSRDAWVIFALVMAVAGTMLLEFACHILATGQWTPWRPVSGAIARGLALAGMGPEGAAAAERVFYWAHILAVLAFLVYIPGSKHRHILTAIPNIYFRNTGPRGALPPPPADAPGVAEIGQFDWKDKLDLISCTECGRCQEACPAYAAGLPLSPKKVVMDLRDHMFARERGEEADLPLIGGVIAPETLWACTTCRACMDVCPVHIEPMTKIVEMRRSLVEEGAVEPMLQDALASLQRNGNSLGKPARQRAKWTKDLGFKIKDARKEPVDVLWFVGDYASYDPRVQRITLKVAEVLHAAGVDFGILYEGEQNSGNDVRRAGEEGLFETLARANIDLLDECDFRRIMTTDPHSLNALRQEYRLFGKDYEVIHYTQLLLELMEAGRLAPAEAEPQVVTYHDPCYLGRYNGGFDAPRALIRRAGHSLHEMGRCRENSFCCGAGGGRIWMDDAAMAERPSENRIKEALALGDARLFVVACPKDTVMYTAAVQALGVGDRIAVRDMIDLVRPDPGVAAA</sequence>